<dbReference type="EC" id="1.1.1.399" evidence="4"/>
<comment type="function">
    <text evidence="1">Catalyzes the reversible oxidation of 3-phospho-D-glycerate to 3-phosphonooxypyruvate, the first step of the phosphorylated L-serine biosynthesis pathway. Also catalyzes the reversible oxidation of 2-hydroxyglutarate to 2-oxoglutarate.</text>
</comment>
<evidence type="ECO:0000313" key="15">
    <source>
        <dbReference type="Proteomes" id="UP000182975"/>
    </source>
</evidence>
<dbReference type="Proteomes" id="UP000182975">
    <property type="component" value="Unassembled WGS sequence"/>
</dbReference>
<dbReference type="PROSITE" id="PS00065">
    <property type="entry name" value="D_2_HYDROXYACID_DH_1"/>
    <property type="match status" value="1"/>
</dbReference>
<dbReference type="EMBL" id="FOEC01000018">
    <property type="protein sequence ID" value="SEP01002.1"/>
    <property type="molecule type" value="Genomic_DNA"/>
</dbReference>
<reference evidence="15" key="1">
    <citation type="submission" date="2016-10" db="EMBL/GenBank/DDBJ databases">
        <authorList>
            <person name="Varghese N."/>
        </authorList>
    </citation>
    <scope>NUCLEOTIDE SEQUENCE [LARGE SCALE GENOMIC DNA]</scope>
    <source>
        <strain evidence="15">DSM 21843</strain>
    </source>
</reference>
<dbReference type="GO" id="GO:0004617">
    <property type="term" value="F:phosphoglycerate dehydrogenase activity"/>
    <property type="evidence" value="ECO:0007669"/>
    <property type="project" value="UniProtKB-EC"/>
</dbReference>
<proteinExistence type="inferred from homology"/>
<dbReference type="InterPro" id="IPR006140">
    <property type="entry name" value="D-isomer_DH_NAD-bd"/>
</dbReference>
<gene>
    <name evidence="14" type="ORF">SAMN02910314_01909</name>
</gene>
<dbReference type="RefSeq" id="WP_066661595.1">
    <property type="nucleotide sequence ID" value="NZ_CP011402.1"/>
</dbReference>
<dbReference type="Pfam" id="PF00389">
    <property type="entry name" value="2-Hacid_dh"/>
    <property type="match status" value="1"/>
</dbReference>
<evidence type="ECO:0000256" key="2">
    <source>
        <dbReference type="ARBA" id="ARBA00005216"/>
    </source>
</evidence>
<evidence type="ECO:0000256" key="4">
    <source>
        <dbReference type="ARBA" id="ARBA00013001"/>
    </source>
</evidence>
<dbReference type="AlphaFoldDB" id="A0A172RXG9"/>
<dbReference type="PROSITE" id="PS51671">
    <property type="entry name" value="ACT"/>
    <property type="match status" value="1"/>
</dbReference>
<dbReference type="PATRIC" id="fig|79604.3.peg.788"/>
<dbReference type="SUPFAM" id="SSF55021">
    <property type="entry name" value="ACT-like"/>
    <property type="match status" value="1"/>
</dbReference>
<dbReference type="Gene3D" id="3.30.70.260">
    <property type="match status" value="1"/>
</dbReference>
<keyword evidence="8" id="KW-0520">NAD</keyword>
<dbReference type="InterPro" id="IPR036291">
    <property type="entry name" value="NAD(P)-bd_dom_sf"/>
</dbReference>
<dbReference type="GO" id="GO:0051287">
    <property type="term" value="F:NAD binding"/>
    <property type="evidence" value="ECO:0007669"/>
    <property type="project" value="InterPro"/>
</dbReference>
<evidence type="ECO:0000256" key="6">
    <source>
        <dbReference type="ARBA" id="ARBA00021582"/>
    </source>
</evidence>
<comment type="pathway">
    <text evidence="2">Amino-acid biosynthesis; L-serine biosynthesis; L-serine from 3-phospho-D-glycerate: step 1/3.</text>
</comment>
<dbReference type="Pfam" id="PF02826">
    <property type="entry name" value="2-Hacid_dh_C"/>
    <property type="match status" value="1"/>
</dbReference>
<dbReference type="EC" id="1.1.1.95" evidence="5"/>
<organism evidence="14 15">
    <name type="scientific">Denitrobacterium detoxificans</name>
    <dbReference type="NCBI Taxonomy" id="79604"/>
    <lineage>
        <taxon>Bacteria</taxon>
        <taxon>Bacillati</taxon>
        <taxon>Actinomycetota</taxon>
        <taxon>Coriobacteriia</taxon>
        <taxon>Eggerthellales</taxon>
        <taxon>Eggerthellaceae</taxon>
        <taxon>Denitrobacterium</taxon>
    </lineage>
</organism>
<evidence type="ECO:0000256" key="9">
    <source>
        <dbReference type="ARBA" id="ARBA00030455"/>
    </source>
</evidence>
<evidence type="ECO:0000256" key="7">
    <source>
        <dbReference type="ARBA" id="ARBA00023002"/>
    </source>
</evidence>
<dbReference type="InterPro" id="IPR045865">
    <property type="entry name" value="ACT-like_dom_sf"/>
</dbReference>
<name>A0A172RXG9_9ACTN</name>
<comment type="catalytic activity">
    <reaction evidence="11">
        <text>(2R)-3-phosphoglycerate + NAD(+) = 3-phosphooxypyruvate + NADH + H(+)</text>
        <dbReference type="Rhea" id="RHEA:12641"/>
        <dbReference type="ChEBI" id="CHEBI:15378"/>
        <dbReference type="ChEBI" id="CHEBI:18110"/>
        <dbReference type="ChEBI" id="CHEBI:57540"/>
        <dbReference type="ChEBI" id="CHEBI:57945"/>
        <dbReference type="ChEBI" id="CHEBI:58272"/>
        <dbReference type="EC" id="1.1.1.95"/>
    </reaction>
</comment>
<evidence type="ECO:0000259" key="13">
    <source>
        <dbReference type="PROSITE" id="PS51671"/>
    </source>
</evidence>
<dbReference type="CDD" id="cd12174">
    <property type="entry name" value="PGDH_like_3"/>
    <property type="match status" value="1"/>
</dbReference>
<comment type="catalytic activity">
    <reaction evidence="10">
        <text>(R)-2-hydroxyglutarate + NAD(+) = 2-oxoglutarate + NADH + H(+)</text>
        <dbReference type="Rhea" id="RHEA:49612"/>
        <dbReference type="ChEBI" id="CHEBI:15378"/>
        <dbReference type="ChEBI" id="CHEBI:15801"/>
        <dbReference type="ChEBI" id="CHEBI:16810"/>
        <dbReference type="ChEBI" id="CHEBI:57540"/>
        <dbReference type="ChEBI" id="CHEBI:57945"/>
        <dbReference type="EC" id="1.1.1.399"/>
    </reaction>
</comment>
<dbReference type="STRING" id="79604.AAY81_03875"/>
<dbReference type="PANTHER" id="PTHR42938:SF47">
    <property type="entry name" value="HYDROXYPYRUVATE REDUCTASE"/>
    <property type="match status" value="1"/>
</dbReference>
<dbReference type="Gene3D" id="3.40.50.720">
    <property type="entry name" value="NAD(P)-binding Rossmann-like Domain"/>
    <property type="match status" value="2"/>
</dbReference>
<dbReference type="PANTHER" id="PTHR42938">
    <property type="entry name" value="FORMATE DEHYDROGENASE 1"/>
    <property type="match status" value="1"/>
</dbReference>
<dbReference type="OrthoDB" id="9793626at2"/>
<accession>A0A172RXG9</accession>
<keyword evidence="15" id="KW-1185">Reference proteome</keyword>
<protein>
    <recommendedName>
        <fullName evidence="6">D-3-phosphoglycerate dehydrogenase</fullName>
        <ecNumber evidence="4">1.1.1.399</ecNumber>
        <ecNumber evidence="5">1.1.1.95</ecNumber>
    </recommendedName>
    <alternativeName>
        <fullName evidence="9">2-oxoglutarate reductase</fullName>
    </alternativeName>
</protein>
<comment type="similarity">
    <text evidence="3 12">Belongs to the D-isomer specific 2-hydroxyacid dehydrogenase family.</text>
</comment>
<evidence type="ECO:0000256" key="5">
    <source>
        <dbReference type="ARBA" id="ARBA00013143"/>
    </source>
</evidence>
<evidence type="ECO:0000256" key="12">
    <source>
        <dbReference type="RuleBase" id="RU003719"/>
    </source>
</evidence>
<dbReference type="UniPathway" id="UPA00135">
    <property type="reaction ID" value="UER00196"/>
</dbReference>
<keyword evidence="7 12" id="KW-0560">Oxidoreductase</keyword>
<dbReference type="KEGG" id="ddt:AAY81_03875"/>
<evidence type="ECO:0000256" key="1">
    <source>
        <dbReference type="ARBA" id="ARBA00003800"/>
    </source>
</evidence>
<dbReference type="InterPro" id="IPR002912">
    <property type="entry name" value="ACT_dom"/>
</dbReference>
<evidence type="ECO:0000256" key="10">
    <source>
        <dbReference type="ARBA" id="ARBA00048126"/>
    </source>
</evidence>
<dbReference type="InterPro" id="IPR029752">
    <property type="entry name" value="D-isomer_DH_CS1"/>
</dbReference>
<dbReference type="SUPFAM" id="SSF51735">
    <property type="entry name" value="NAD(P)-binding Rossmann-fold domains"/>
    <property type="match status" value="1"/>
</dbReference>
<feature type="domain" description="ACT" evidence="13">
    <location>
        <begin position="322"/>
        <end position="392"/>
    </location>
</feature>
<dbReference type="SUPFAM" id="SSF52283">
    <property type="entry name" value="Formate/glycerate dehydrogenase catalytic domain-like"/>
    <property type="match status" value="1"/>
</dbReference>
<evidence type="ECO:0000256" key="8">
    <source>
        <dbReference type="ARBA" id="ARBA00023027"/>
    </source>
</evidence>
<evidence type="ECO:0000313" key="14">
    <source>
        <dbReference type="EMBL" id="SEP01002.1"/>
    </source>
</evidence>
<evidence type="ECO:0000256" key="3">
    <source>
        <dbReference type="ARBA" id="ARBA00005854"/>
    </source>
</evidence>
<dbReference type="InterPro" id="IPR006139">
    <property type="entry name" value="D-isomer_2_OHA_DH_cat_dom"/>
</dbReference>
<sequence length="405" mass="43606">MRYVKIVDNIANGITRDGTPDLGDGYQGTNNLEQADAILVRASSLHEMEFPASLRCIARSGAGFNNIPLERCAKEGIVVFNAPGANSNAVKELVVGQIMLNSRNTRGGEQWVLDHAQDADVAKGAEKAKKAFVGHEAIGRKVGVVGTGAVGSKVANALVALGMEVHGYDPYISVQHAYELSHRVIRDADLNEMCKGCDYLTLHVPSKEDTLQMIGAEQLNLLNPGAMLINYARDTIVNEADVAAALESGQLGLYITDFANPEVMKMKNVIVTPHMGACTREAEENCAHMAIASMKDYLNHGIIRNSVNYSDCDMGPCTCTGRVAFLHANVPSMISQITNELASRNVNIARMMSVPANEHAYTLVDIDNELDQETVDALRAIPNIYRVRIVVPADGLDGGLGTATN</sequence>
<evidence type="ECO:0000256" key="11">
    <source>
        <dbReference type="ARBA" id="ARBA00048731"/>
    </source>
</evidence>